<comment type="caution">
    <text evidence="3">The sequence shown here is derived from an EMBL/GenBank/DDBJ whole genome shotgun (WGS) entry which is preliminary data.</text>
</comment>
<dbReference type="Gene3D" id="3.20.20.140">
    <property type="entry name" value="Metal-dependent hydrolases"/>
    <property type="match status" value="1"/>
</dbReference>
<dbReference type="Proteomes" id="UP000664654">
    <property type="component" value="Unassembled WGS sequence"/>
</dbReference>
<dbReference type="InterPro" id="IPR013108">
    <property type="entry name" value="Amidohydro_3"/>
</dbReference>
<feature type="domain" description="Amidohydrolase 3" evidence="2">
    <location>
        <begin position="70"/>
        <end position="544"/>
    </location>
</feature>
<dbReference type="EMBL" id="JAFKCV010000004">
    <property type="protein sequence ID" value="MBN7825557.1"/>
    <property type="molecule type" value="Genomic_DNA"/>
</dbReference>
<evidence type="ECO:0000313" key="3">
    <source>
        <dbReference type="EMBL" id="MBN7825557.1"/>
    </source>
</evidence>
<dbReference type="InterPro" id="IPR033932">
    <property type="entry name" value="YtcJ-like"/>
</dbReference>
<dbReference type="PANTHER" id="PTHR22642:SF2">
    <property type="entry name" value="PROTEIN LONG AFTER FAR-RED 3"/>
    <property type="match status" value="1"/>
</dbReference>
<keyword evidence="1" id="KW-0732">Signal</keyword>
<dbReference type="PANTHER" id="PTHR22642">
    <property type="entry name" value="IMIDAZOLONEPROPIONASE"/>
    <property type="match status" value="1"/>
</dbReference>
<evidence type="ECO:0000259" key="2">
    <source>
        <dbReference type="Pfam" id="PF07969"/>
    </source>
</evidence>
<dbReference type="AlphaFoldDB" id="A0A939IRE1"/>
<reference evidence="3" key="1">
    <citation type="submission" date="2021-03" db="EMBL/GenBank/DDBJ databases">
        <title>novel species isolated from a fishpond in China.</title>
        <authorList>
            <person name="Lu H."/>
            <person name="Cai Z."/>
        </authorList>
    </citation>
    <scope>NUCLEOTIDE SEQUENCE</scope>
    <source>
        <strain evidence="3">JCM 30855</strain>
    </source>
</reference>
<dbReference type="SUPFAM" id="SSF51338">
    <property type="entry name" value="Composite domain of metallo-dependent hydrolases"/>
    <property type="match status" value="1"/>
</dbReference>
<feature type="signal peptide" evidence="1">
    <location>
        <begin position="1"/>
        <end position="20"/>
    </location>
</feature>
<accession>A0A939IRE1</accession>
<dbReference type="Gene3D" id="2.30.40.10">
    <property type="entry name" value="Urease, subunit C, domain 1"/>
    <property type="match status" value="1"/>
</dbReference>
<dbReference type="Gene3D" id="3.10.310.70">
    <property type="match status" value="1"/>
</dbReference>
<proteinExistence type="predicted"/>
<keyword evidence="4" id="KW-1185">Reference proteome</keyword>
<dbReference type="CDD" id="cd01300">
    <property type="entry name" value="YtcJ_like"/>
    <property type="match status" value="1"/>
</dbReference>
<evidence type="ECO:0000313" key="4">
    <source>
        <dbReference type="Proteomes" id="UP000664654"/>
    </source>
</evidence>
<dbReference type="InterPro" id="IPR011059">
    <property type="entry name" value="Metal-dep_hydrolase_composite"/>
</dbReference>
<gene>
    <name evidence="3" type="ORF">J0A66_10015</name>
</gene>
<name>A0A939IRE1_9ALTE</name>
<dbReference type="InterPro" id="IPR032466">
    <property type="entry name" value="Metal_Hydrolase"/>
</dbReference>
<feature type="chain" id="PRO_5038080426" evidence="1">
    <location>
        <begin position="21"/>
        <end position="548"/>
    </location>
</feature>
<organism evidence="3 4">
    <name type="scientific">Bowmanella dokdonensis</name>
    <dbReference type="NCBI Taxonomy" id="751969"/>
    <lineage>
        <taxon>Bacteria</taxon>
        <taxon>Pseudomonadati</taxon>
        <taxon>Pseudomonadota</taxon>
        <taxon>Gammaproteobacteria</taxon>
        <taxon>Alteromonadales</taxon>
        <taxon>Alteromonadaceae</taxon>
        <taxon>Bowmanella</taxon>
    </lineage>
</organism>
<dbReference type="Pfam" id="PF07969">
    <property type="entry name" value="Amidohydro_3"/>
    <property type="match status" value="1"/>
</dbReference>
<protein>
    <submittedName>
        <fullName evidence="3">Amidohydrolase</fullName>
    </submittedName>
</protein>
<dbReference type="RefSeq" id="WP_206573660.1">
    <property type="nucleotide sequence ID" value="NZ_JAFKCV010000004.1"/>
</dbReference>
<dbReference type="SUPFAM" id="SSF51556">
    <property type="entry name" value="Metallo-dependent hydrolases"/>
    <property type="match status" value="1"/>
</dbReference>
<dbReference type="GO" id="GO:0016810">
    <property type="term" value="F:hydrolase activity, acting on carbon-nitrogen (but not peptide) bonds"/>
    <property type="evidence" value="ECO:0007669"/>
    <property type="project" value="InterPro"/>
</dbReference>
<sequence length="548" mass="60728">MKSRLKIFTATLFAVCVDLAAQPTLVTNIQGYHILPEQGLQSFSTLAFENGKVLATGDKTLIGQYPGAWVVDGEGKTLLPGLIDAHGHLLGLGQNLLQVDLRGLTSARESVQKVNDYAARNPQLEWIIGRGWNQVLWHDKQYPSARQLDEFLPDTPVWLERIDGHAAWVNSKALAIAGIGKDTLDPPGGQILRDKEGNPTGVLIDNAMGLVADHLPETDSASMQRALNEASSHLLEQGITSMHDAGIDHQTYHFYLQQAEQQTLNIRIYAMIAASDPKLIQMLEKGPRRDKKDFLWIQSVKAYGDGALGSRGAAMLAPYSDDQDNKGLLVTAEQDLPELFRTVLKHGFQLNFHAIGDKSNRLALDHYAKAYEQVGGRSLRHRIEHAQVVSTDDIPRFKELDIIASMQPVHATSDKNMAEDRIGKKRLEGAYAWKRFIDQGTVLAAGSDFPVELANPFHGLHAAVTRQDHEGEPPGGWQPEQKLTLEQALRAFTLDAAYAAHQEKILGNLEPGKWADFILIDRDIFNIPAGQIWQTKVLQTWVAGDQKR</sequence>
<evidence type="ECO:0000256" key="1">
    <source>
        <dbReference type="SAM" id="SignalP"/>
    </source>
</evidence>